<dbReference type="GO" id="GO:0030246">
    <property type="term" value="F:carbohydrate binding"/>
    <property type="evidence" value="ECO:0007669"/>
    <property type="project" value="InterPro"/>
</dbReference>
<dbReference type="Gene3D" id="2.60.40.1760">
    <property type="entry name" value="glycosyl hydrolase (family 31)"/>
    <property type="match status" value="1"/>
</dbReference>
<dbReference type="Proteomes" id="UP000054047">
    <property type="component" value="Unassembled WGS sequence"/>
</dbReference>
<dbReference type="GO" id="GO:0004558">
    <property type="term" value="F:alpha-1,4-glucosidase activity"/>
    <property type="evidence" value="ECO:0007669"/>
    <property type="project" value="TreeGrafter"/>
</dbReference>
<dbReference type="AlphaFoldDB" id="A0A0C2G3R5"/>
<dbReference type="Pfam" id="PF13802">
    <property type="entry name" value="Gal_mutarotas_2"/>
    <property type="match status" value="1"/>
</dbReference>
<dbReference type="GO" id="GO:0005975">
    <property type="term" value="P:carbohydrate metabolic process"/>
    <property type="evidence" value="ECO:0007669"/>
    <property type="project" value="InterPro"/>
</dbReference>
<dbReference type="EMBL" id="KN745720">
    <property type="protein sequence ID" value="KIH51706.1"/>
    <property type="molecule type" value="Genomic_DNA"/>
</dbReference>
<organism evidence="2 3">
    <name type="scientific">Ancylostoma duodenale</name>
    <dbReference type="NCBI Taxonomy" id="51022"/>
    <lineage>
        <taxon>Eukaryota</taxon>
        <taxon>Metazoa</taxon>
        <taxon>Ecdysozoa</taxon>
        <taxon>Nematoda</taxon>
        <taxon>Chromadorea</taxon>
        <taxon>Rhabditida</taxon>
        <taxon>Rhabditina</taxon>
        <taxon>Rhabditomorpha</taxon>
        <taxon>Strongyloidea</taxon>
        <taxon>Ancylostomatidae</taxon>
        <taxon>Ancylostomatinae</taxon>
        <taxon>Ancylostoma</taxon>
    </lineage>
</organism>
<dbReference type="PANTHER" id="PTHR22762:SF133">
    <property type="entry name" value="P-TYPE DOMAIN-CONTAINING PROTEIN"/>
    <property type="match status" value="1"/>
</dbReference>
<evidence type="ECO:0000313" key="3">
    <source>
        <dbReference type="Proteomes" id="UP000054047"/>
    </source>
</evidence>
<dbReference type="PANTHER" id="PTHR22762">
    <property type="entry name" value="ALPHA-GLUCOSIDASE"/>
    <property type="match status" value="1"/>
</dbReference>
<evidence type="ECO:0000259" key="1">
    <source>
        <dbReference type="Pfam" id="PF13802"/>
    </source>
</evidence>
<accession>A0A0C2G3R5</accession>
<feature type="non-terminal residue" evidence="2">
    <location>
        <position position="172"/>
    </location>
</feature>
<gene>
    <name evidence="2" type="ORF">ANCDUO_18202</name>
</gene>
<keyword evidence="3" id="KW-1185">Reference proteome</keyword>
<dbReference type="InterPro" id="IPR011013">
    <property type="entry name" value="Gal_mutarotase_sf_dom"/>
</dbReference>
<sequence length="172" mass="19796">KITLRKNNGPKNPWGQDYGEIYFKSSFIGKTLNVKIYAENRFEPPLPLPNIPTESSDQLEDGSEFFSFVVKRKSTGTRLFDTSQGGLIYSDKFLQIVTKLPSDRMYGWGENVHPTLKHNFTRYTTWAMFARDEWPYSEALDTKNLYGVHPFYMVLEPDGKAHGVFILNSNAQ</sequence>
<dbReference type="OrthoDB" id="1334205at2759"/>
<proteinExistence type="predicted"/>
<feature type="non-terminal residue" evidence="2">
    <location>
        <position position="1"/>
    </location>
</feature>
<reference evidence="2 3" key="1">
    <citation type="submission" date="2013-12" db="EMBL/GenBank/DDBJ databases">
        <title>Draft genome of the parsitic nematode Ancylostoma duodenale.</title>
        <authorList>
            <person name="Mitreva M."/>
        </authorList>
    </citation>
    <scope>NUCLEOTIDE SEQUENCE [LARGE SCALE GENOMIC DNA]</scope>
    <source>
        <strain evidence="2 3">Zhejiang</strain>
    </source>
</reference>
<feature type="domain" description="Glycoside hydrolase family 31 N-terminal" evidence="1">
    <location>
        <begin position="100"/>
        <end position="169"/>
    </location>
</feature>
<name>A0A0C2G3R5_9BILA</name>
<protein>
    <recommendedName>
        <fullName evidence="1">Glycoside hydrolase family 31 N-terminal domain-containing protein</fullName>
    </recommendedName>
</protein>
<dbReference type="InterPro" id="IPR025887">
    <property type="entry name" value="Glyco_hydro_31_N_dom"/>
</dbReference>
<dbReference type="SUPFAM" id="SSF74650">
    <property type="entry name" value="Galactose mutarotase-like"/>
    <property type="match status" value="1"/>
</dbReference>
<evidence type="ECO:0000313" key="2">
    <source>
        <dbReference type="EMBL" id="KIH51706.1"/>
    </source>
</evidence>
<dbReference type="CDD" id="cd14752">
    <property type="entry name" value="GH31_N"/>
    <property type="match status" value="1"/>
</dbReference>